<dbReference type="EMBL" id="LAZR01002134">
    <property type="protein sequence ID" value="KKN34010.1"/>
    <property type="molecule type" value="Genomic_DNA"/>
</dbReference>
<protein>
    <submittedName>
        <fullName evidence="1">Uncharacterized protein</fullName>
    </submittedName>
</protein>
<dbReference type="AlphaFoldDB" id="A0A0F9PQF4"/>
<reference evidence="1" key="1">
    <citation type="journal article" date="2015" name="Nature">
        <title>Complex archaea that bridge the gap between prokaryotes and eukaryotes.</title>
        <authorList>
            <person name="Spang A."/>
            <person name="Saw J.H."/>
            <person name="Jorgensen S.L."/>
            <person name="Zaremba-Niedzwiedzka K."/>
            <person name="Martijn J."/>
            <person name="Lind A.E."/>
            <person name="van Eijk R."/>
            <person name="Schleper C."/>
            <person name="Guy L."/>
            <person name="Ettema T.J."/>
        </authorList>
    </citation>
    <scope>NUCLEOTIDE SEQUENCE</scope>
</reference>
<organism evidence="1">
    <name type="scientific">marine sediment metagenome</name>
    <dbReference type="NCBI Taxonomy" id="412755"/>
    <lineage>
        <taxon>unclassified sequences</taxon>
        <taxon>metagenomes</taxon>
        <taxon>ecological metagenomes</taxon>
    </lineage>
</organism>
<evidence type="ECO:0000313" key="1">
    <source>
        <dbReference type="EMBL" id="KKN34010.1"/>
    </source>
</evidence>
<sequence length="22" mass="2426">GTDGKDVCEKLTEELEEGGFLR</sequence>
<comment type="caution">
    <text evidence="1">The sequence shown here is derived from an EMBL/GenBank/DDBJ whole genome shotgun (WGS) entry which is preliminary data.</text>
</comment>
<gene>
    <name evidence="1" type="ORF">LCGC14_0797710</name>
</gene>
<proteinExistence type="predicted"/>
<accession>A0A0F9PQF4</accession>
<feature type="non-terminal residue" evidence="1">
    <location>
        <position position="1"/>
    </location>
</feature>
<name>A0A0F9PQF4_9ZZZZ</name>